<evidence type="ECO:0000313" key="1">
    <source>
        <dbReference type="EMBL" id="MBP1925132.1"/>
    </source>
</evidence>
<dbReference type="Proteomes" id="UP001519342">
    <property type="component" value="Unassembled WGS sequence"/>
</dbReference>
<keyword evidence="2" id="KW-1185">Reference proteome</keyword>
<reference evidence="1 2" key="1">
    <citation type="submission" date="2021-03" db="EMBL/GenBank/DDBJ databases">
        <title>Genomic Encyclopedia of Type Strains, Phase IV (KMG-IV): sequencing the most valuable type-strain genomes for metagenomic binning, comparative biology and taxonomic classification.</title>
        <authorList>
            <person name="Goeker M."/>
        </authorList>
    </citation>
    <scope>NUCLEOTIDE SEQUENCE [LARGE SCALE GENOMIC DNA]</scope>
    <source>
        <strain evidence="1 2">DSM 24004</strain>
    </source>
</reference>
<dbReference type="InterPro" id="IPR038765">
    <property type="entry name" value="Papain-like_cys_pep_sf"/>
</dbReference>
<comment type="caution">
    <text evidence="1">The sequence shown here is derived from an EMBL/GenBank/DDBJ whole genome shotgun (WGS) entry which is preliminary data.</text>
</comment>
<dbReference type="EMBL" id="JAGGKS010000002">
    <property type="protein sequence ID" value="MBP1925132.1"/>
    <property type="molecule type" value="Genomic_DNA"/>
</dbReference>
<dbReference type="SUPFAM" id="SSF54001">
    <property type="entry name" value="Cysteine proteinases"/>
    <property type="match status" value="1"/>
</dbReference>
<accession>A0ABS4GBS8</accession>
<gene>
    <name evidence="1" type="ORF">J2Z76_000989</name>
</gene>
<protein>
    <submittedName>
        <fullName evidence="1">Uncharacterized protein</fullName>
    </submittedName>
</protein>
<proteinExistence type="predicted"/>
<dbReference type="RefSeq" id="WP_209510877.1">
    <property type="nucleotide sequence ID" value="NZ_JAGGKS010000002.1"/>
</dbReference>
<organism evidence="1 2">
    <name type="scientific">Sedimentibacter acidaminivorans</name>
    <dbReference type="NCBI Taxonomy" id="913099"/>
    <lineage>
        <taxon>Bacteria</taxon>
        <taxon>Bacillati</taxon>
        <taxon>Bacillota</taxon>
        <taxon>Tissierellia</taxon>
        <taxon>Sedimentibacter</taxon>
    </lineage>
</organism>
<name>A0ABS4GBS8_9FIRM</name>
<dbReference type="Gene3D" id="3.90.1720.10">
    <property type="entry name" value="endopeptidase domain like (from Nostoc punctiforme)"/>
    <property type="match status" value="1"/>
</dbReference>
<evidence type="ECO:0000313" key="2">
    <source>
        <dbReference type="Proteomes" id="UP001519342"/>
    </source>
</evidence>
<sequence>MENKKIYIVLTRTNTILSRLIGFVKDDEYTHASISLDSGLREMYSFGRKYTYNPFVGRFVKENFNKGVYGRHNNLYGLIMEIEVSQEQYQKAENLINEFILNKDLYKYNYIGLVNCLLNIESCNNKRFLCSEFVYYILIISNIVDLKKSRNLVRPQDLLNIKGRVVFSGNLKKAKWLGKTYNEDEFLPKYQYAEI</sequence>